<evidence type="ECO:0000313" key="1">
    <source>
        <dbReference type="EMBL" id="PSU14990.1"/>
    </source>
</evidence>
<name>A0ABD6WZ60_PHODM</name>
<dbReference type="AlphaFoldDB" id="A0ABD6WZ60"/>
<evidence type="ECO:0000313" key="2">
    <source>
        <dbReference type="Proteomes" id="UP000241404"/>
    </source>
</evidence>
<dbReference type="RefSeq" id="WP_065171570.1">
    <property type="nucleotide sequence ID" value="NZ_LZFH01000013.1"/>
</dbReference>
<protein>
    <submittedName>
        <fullName evidence="1">Uncharacterized protein</fullName>
    </submittedName>
</protein>
<sequence>MTDDSGNVITEMILPSVLIQLKAKNQKNQNVSFGNIRICKVEAQAGCSLFKLYMIDSDKYNPQGEMNTPINLSANSQDFIKLVLISESISSYKGQIVKILWQDQEGTYHESKKVTIPDQSNGQATFQL</sequence>
<comment type="caution">
    <text evidence="1">The sequence shown here is derived from an EMBL/GenBank/DDBJ whole genome shotgun (WGS) entry which is preliminary data.</text>
</comment>
<proteinExistence type="predicted"/>
<gene>
    <name evidence="1" type="ORF">CTM90_18560</name>
</gene>
<accession>A0ABD6WZ60</accession>
<dbReference type="Proteomes" id="UP000241404">
    <property type="component" value="Unassembled WGS sequence"/>
</dbReference>
<organism evidence="1 2">
    <name type="scientific">Photobacterium damselae</name>
    <dbReference type="NCBI Taxonomy" id="38293"/>
    <lineage>
        <taxon>Bacteria</taxon>
        <taxon>Pseudomonadati</taxon>
        <taxon>Pseudomonadota</taxon>
        <taxon>Gammaproteobacteria</taxon>
        <taxon>Vibrionales</taxon>
        <taxon>Vibrionaceae</taxon>
        <taxon>Photobacterium</taxon>
    </lineage>
</organism>
<dbReference type="EMBL" id="PYMM01000019">
    <property type="protein sequence ID" value="PSU14990.1"/>
    <property type="molecule type" value="Genomic_DNA"/>
</dbReference>
<reference evidence="1 2" key="1">
    <citation type="submission" date="2018-03" db="EMBL/GenBank/DDBJ databases">
        <title>Whole genome sequencing of Histamine producing bacteria.</title>
        <authorList>
            <person name="Butler K."/>
        </authorList>
    </citation>
    <scope>NUCLEOTIDE SEQUENCE [LARGE SCALE GENOMIC DNA]</scope>
    <source>
        <strain evidence="1 2">BT-6</strain>
    </source>
</reference>